<comment type="caution">
    <text evidence="7">The sequence shown here is derived from an EMBL/GenBank/DDBJ whole genome shotgun (WGS) entry which is preliminary data.</text>
</comment>
<keyword evidence="5" id="KW-0732">Signal</keyword>
<evidence type="ECO:0000313" key="8">
    <source>
        <dbReference type="Proteomes" id="UP000216352"/>
    </source>
</evidence>
<feature type="transmembrane region" description="Helical" evidence="4">
    <location>
        <begin position="980"/>
        <end position="1004"/>
    </location>
</feature>
<sequence length="1016" mass="111001">MSRKTNVWRGFTTITASLLALSVGVATVCESWKESLDQNLGTTSSSIQTSDKTASDTYTYTSDYTTTDELVQAHKDLNEQLSEEGSVLLKNNGTLPLSSGDKVTLFGATSHYPYYGPEFGGSVDEENAVSLEQALTDGGFEVNPTMTALYETLGNVTDGKDDQGNDIYPYRPGALTSTFIGPVPGQYAVGEPPLSAYEEHAAGYQDSFAEYSDAAIVVVGRSASEAADYLPGDDGLAEGESGANALALNDEERAMIDLACQNFDKVVVLINAVNQLEIGDLADNDQIDAIMWVGLPGVYGFNGVADVLNGEESPSGHLTSTYAANSQSSPAMVNFGNYEYANKGDQMESMYLVEAEGIYSGYKYYETRYADAVADQGNADSATGSIDGDAWNYEDEIVYGFGEGLSYTTFEQRLDSVEADDENHTMTVTATVTNTGSVAGKDVVQVYAQSPYTDYDKQNNVEKAGVQLMDYVKTDELQPGESQTVSTTFELKYLASYDYTTAKTYIMDAGDYYVAIGNGAHDALNNILAAQGYDTADGMTADGDSSLTYTWHQDEFDDTTYATSENGTEITNQLDDMDLNYWQEGTVTYLSRSDWEGTWPKSYTDIAITDEMQPYMQSDFYEMKTDEDTSDIFPEEESSVSFLEMKGADFDDERWEEIMDGVTLEDALYGIRVGGTQPKKYESVDEIVNALESDGPGGINGTDLATRSTDPDSPTYVSEDDPNATYKPNDYVCEPIVASTFNKDLATAQGALFGNDSLWTNTTIFFAPGVNNQRTPYNGRNDEYYSEDPMVTNYCASAVVAAAREKGTIIVPKHLAFNDQESGRMGISVFMNEQKARETELRGFEGMVDAGMNGLMTSMNRVGVTYSSGHVGLMQNILRGEWGYQGFLMTDIVFSMKDVTDYMSAKESVIGGTTLMGISSDSQIGSSGSWQYMTVEGVSGDRQFVQALRDNTKYLFYALANSNAMNGLNSTSRVVTNMTWWRWSYAAFIAAALALTVLSLTMYARALRKSGKEIER</sequence>
<dbReference type="Pfam" id="PF14310">
    <property type="entry name" value="Fn3-like"/>
    <property type="match status" value="1"/>
</dbReference>
<dbReference type="GO" id="GO:0004553">
    <property type="term" value="F:hydrolase activity, hydrolyzing O-glycosyl compounds"/>
    <property type="evidence" value="ECO:0007669"/>
    <property type="project" value="InterPro"/>
</dbReference>
<proteinExistence type="inferred from homology"/>
<feature type="region of interest" description="Disordered" evidence="3">
    <location>
        <begin position="692"/>
        <end position="723"/>
    </location>
</feature>
<dbReference type="SUPFAM" id="SSF52279">
    <property type="entry name" value="Beta-D-glucan exohydrolase, C-terminal domain"/>
    <property type="match status" value="1"/>
</dbReference>
<keyword evidence="4" id="KW-0472">Membrane</keyword>
<dbReference type="PRINTS" id="PR00133">
    <property type="entry name" value="GLHYDRLASE3"/>
</dbReference>
<dbReference type="InterPro" id="IPR036962">
    <property type="entry name" value="Glyco_hydro_3_N_sf"/>
</dbReference>
<gene>
    <name evidence="7" type="ORF">BLEM_0668</name>
</gene>
<evidence type="ECO:0000313" key="7">
    <source>
        <dbReference type="EMBL" id="OZG62751.1"/>
    </source>
</evidence>
<dbReference type="Gene3D" id="3.20.20.300">
    <property type="entry name" value="Glycoside hydrolase, family 3, N-terminal domain"/>
    <property type="match status" value="1"/>
</dbReference>
<dbReference type="PANTHER" id="PTHR42715:SF10">
    <property type="entry name" value="BETA-GLUCOSIDASE"/>
    <property type="match status" value="1"/>
</dbReference>
<dbReference type="PANTHER" id="PTHR42715">
    <property type="entry name" value="BETA-GLUCOSIDASE"/>
    <property type="match status" value="1"/>
</dbReference>
<dbReference type="InterPro" id="IPR013783">
    <property type="entry name" value="Ig-like_fold"/>
</dbReference>
<keyword evidence="8" id="KW-1185">Reference proteome</keyword>
<dbReference type="InterPro" id="IPR001764">
    <property type="entry name" value="Glyco_hydro_3_N"/>
</dbReference>
<keyword evidence="4" id="KW-1133">Transmembrane helix</keyword>
<dbReference type="Proteomes" id="UP000216352">
    <property type="component" value="Unassembled WGS sequence"/>
</dbReference>
<dbReference type="GO" id="GO:0005975">
    <property type="term" value="P:carbohydrate metabolic process"/>
    <property type="evidence" value="ECO:0007669"/>
    <property type="project" value="InterPro"/>
</dbReference>
<dbReference type="OrthoDB" id="3187421at2"/>
<keyword evidence="2" id="KW-0378">Hydrolase</keyword>
<feature type="compositionally biased region" description="Polar residues" evidence="3">
    <location>
        <begin position="703"/>
        <end position="716"/>
    </location>
</feature>
<feature type="domain" description="Fibronectin type III-like" evidence="6">
    <location>
        <begin position="442"/>
        <end position="520"/>
    </location>
</feature>
<name>A0A261FU89_9BIFI</name>
<evidence type="ECO:0000259" key="6">
    <source>
        <dbReference type="SMART" id="SM01217"/>
    </source>
</evidence>
<dbReference type="InterPro" id="IPR017853">
    <property type="entry name" value="GH"/>
</dbReference>
<dbReference type="STRING" id="1603886.GCA_001895165_01374"/>
<evidence type="ECO:0000256" key="4">
    <source>
        <dbReference type="SAM" id="Phobius"/>
    </source>
</evidence>
<evidence type="ECO:0000256" key="1">
    <source>
        <dbReference type="ARBA" id="ARBA00005336"/>
    </source>
</evidence>
<dbReference type="InterPro" id="IPR002772">
    <property type="entry name" value="Glyco_hydro_3_C"/>
</dbReference>
<dbReference type="Gene3D" id="2.60.40.10">
    <property type="entry name" value="Immunoglobulins"/>
    <property type="match status" value="1"/>
</dbReference>
<evidence type="ECO:0000256" key="3">
    <source>
        <dbReference type="SAM" id="MobiDB-lite"/>
    </source>
</evidence>
<keyword evidence="4" id="KW-0812">Transmembrane</keyword>
<evidence type="ECO:0000256" key="5">
    <source>
        <dbReference type="SAM" id="SignalP"/>
    </source>
</evidence>
<dbReference type="Pfam" id="PF01915">
    <property type="entry name" value="Glyco_hydro_3_C"/>
    <property type="match status" value="1"/>
</dbReference>
<dbReference type="EMBL" id="MWWX01000004">
    <property type="protein sequence ID" value="OZG62751.1"/>
    <property type="molecule type" value="Genomic_DNA"/>
</dbReference>
<dbReference type="InterPro" id="IPR050288">
    <property type="entry name" value="Cellulose_deg_GH3"/>
</dbReference>
<comment type="similarity">
    <text evidence="1">Belongs to the glycosyl hydrolase 3 family.</text>
</comment>
<protein>
    <submittedName>
        <fullName evidence="7">Beta-glucosidase-related glycosidase</fullName>
    </submittedName>
</protein>
<dbReference type="InterPro" id="IPR036881">
    <property type="entry name" value="Glyco_hydro_3_C_sf"/>
</dbReference>
<feature type="chain" id="PRO_5043153381" evidence="5">
    <location>
        <begin position="29"/>
        <end position="1016"/>
    </location>
</feature>
<feature type="signal peptide" evidence="5">
    <location>
        <begin position="1"/>
        <end position="28"/>
    </location>
</feature>
<keyword evidence="7" id="KW-0326">Glycosidase</keyword>
<dbReference type="RefSeq" id="WP_072725873.1">
    <property type="nucleotide sequence ID" value="NZ_BDIS01000018.1"/>
</dbReference>
<dbReference type="AlphaFoldDB" id="A0A261FU89"/>
<dbReference type="SUPFAM" id="SSF51445">
    <property type="entry name" value="(Trans)glycosidases"/>
    <property type="match status" value="1"/>
</dbReference>
<dbReference type="SMART" id="SM01217">
    <property type="entry name" value="Fn3_like"/>
    <property type="match status" value="1"/>
</dbReference>
<reference evidence="7 8" key="1">
    <citation type="journal article" date="2017" name="BMC Genomics">
        <title>Comparative genomic and phylogenomic analyses of the Bifidobacteriaceae family.</title>
        <authorList>
            <person name="Lugli G.A."/>
            <person name="Milani C."/>
            <person name="Turroni F."/>
            <person name="Duranti S."/>
            <person name="Mancabelli L."/>
            <person name="Mangifesta M."/>
            <person name="Ferrario C."/>
            <person name="Modesto M."/>
            <person name="Mattarelli P."/>
            <person name="Jiri K."/>
            <person name="van Sinderen D."/>
            <person name="Ventura M."/>
        </authorList>
    </citation>
    <scope>NUCLEOTIDE SEQUENCE [LARGE SCALE GENOMIC DNA]</scope>
    <source>
        <strain evidence="7 8">DSM 28807</strain>
    </source>
</reference>
<organism evidence="7 8">
    <name type="scientific">Bifidobacterium lemurum</name>
    <dbReference type="NCBI Taxonomy" id="1603886"/>
    <lineage>
        <taxon>Bacteria</taxon>
        <taxon>Bacillati</taxon>
        <taxon>Actinomycetota</taxon>
        <taxon>Actinomycetes</taxon>
        <taxon>Bifidobacteriales</taxon>
        <taxon>Bifidobacteriaceae</taxon>
        <taxon>Bifidobacterium</taxon>
    </lineage>
</organism>
<dbReference type="Pfam" id="PF00933">
    <property type="entry name" value="Glyco_hydro_3"/>
    <property type="match status" value="1"/>
</dbReference>
<dbReference type="InterPro" id="IPR026891">
    <property type="entry name" value="Fn3-like"/>
</dbReference>
<dbReference type="Gene3D" id="3.40.50.1700">
    <property type="entry name" value="Glycoside hydrolase family 3 C-terminal domain"/>
    <property type="match status" value="1"/>
</dbReference>
<accession>A0A261FU89</accession>
<evidence type="ECO:0000256" key="2">
    <source>
        <dbReference type="ARBA" id="ARBA00022801"/>
    </source>
</evidence>